<organism evidence="1 2">
    <name type="scientific">Mycobacterium malmoense</name>
    <dbReference type="NCBI Taxonomy" id="1780"/>
    <lineage>
        <taxon>Bacteria</taxon>
        <taxon>Bacillati</taxon>
        <taxon>Actinomycetota</taxon>
        <taxon>Actinomycetes</taxon>
        <taxon>Mycobacteriales</taxon>
        <taxon>Mycobacteriaceae</taxon>
        <taxon>Mycobacterium</taxon>
    </lineage>
</organism>
<sequence length="63" mass="7318">MYPDSDDPDRWIAEVYRAGADGDQSLLARRIYDYLVEHTNWDLVLDSDNADDILASRTKSRTR</sequence>
<evidence type="ECO:0000313" key="2">
    <source>
        <dbReference type="Proteomes" id="UP000243140"/>
    </source>
</evidence>
<dbReference type="Proteomes" id="UP000243140">
    <property type="component" value="Unassembled WGS sequence"/>
</dbReference>
<proteinExistence type="predicted"/>
<dbReference type="EMBL" id="MVHV01000004">
    <property type="protein sequence ID" value="ORA84419.1"/>
    <property type="molecule type" value="Genomic_DNA"/>
</dbReference>
<evidence type="ECO:0000313" key="1">
    <source>
        <dbReference type="EMBL" id="ORA84419.1"/>
    </source>
</evidence>
<accession>A0ABX3SV07</accession>
<name>A0ABX3SV07_MYCMA</name>
<gene>
    <name evidence="1" type="ORF">BST29_05235</name>
</gene>
<protein>
    <submittedName>
        <fullName evidence="1">Uncharacterized protein</fullName>
    </submittedName>
</protein>
<reference evidence="1 2" key="1">
    <citation type="submission" date="2017-02" db="EMBL/GenBank/DDBJ databases">
        <title>The new phylogeny of genus Mycobacterium.</title>
        <authorList>
            <person name="Tortoli E."/>
            <person name="Trovato A."/>
            <person name="Cirillo D.M."/>
        </authorList>
    </citation>
    <scope>NUCLEOTIDE SEQUENCE [LARGE SCALE GENOMIC DNA]</scope>
    <source>
        <strain evidence="1 2">IP1130001</strain>
    </source>
</reference>
<comment type="caution">
    <text evidence="1">The sequence shown here is derived from an EMBL/GenBank/DDBJ whole genome shotgun (WGS) entry which is preliminary data.</text>
</comment>
<keyword evidence="2" id="KW-1185">Reference proteome</keyword>